<dbReference type="OrthoDB" id="9182237at2"/>
<feature type="transmembrane region" description="Helical" evidence="1">
    <location>
        <begin position="44"/>
        <end position="61"/>
    </location>
</feature>
<gene>
    <name evidence="2" type="ORF">SAMN05216272_10571</name>
</gene>
<organism evidence="2 3">
    <name type="scientific">Pseudomonas panipatensis</name>
    <dbReference type="NCBI Taxonomy" id="428992"/>
    <lineage>
        <taxon>Bacteria</taxon>
        <taxon>Pseudomonadati</taxon>
        <taxon>Pseudomonadota</taxon>
        <taxon>Gammaproteobacteria</taxon>
        <taxon>Pseudomonadales</taxon>
        <taxon>Pseudomonadaceae</taxon>
        <taxon>Pseudomonas</taxon>
    </lineage>
</organism>
<keyword evidence="3" id="KW-1185">Reference proteome</keyword>
<dbReference type="RefSeq" id="WP_090262983.1">
    <property type="nucleotide sequence ID" value="NZ_FNDS01000005.1"/>
</dbReference>
<keyword evidence="1" id="KW-1133">Transmembrane helix</keyword>
<dbReference type="InterPro" id="IPR019201">
    <property type="entry name" value="DUF2065"/>
</dbReference>
<sequence length="62" mass="7133">MWQEFGKAFCLLLVLEGILPFLYPRGWRDAVSGLGRLDDRRLRLIGLGSMLLGTGLLYWIHQ</sequence>
<evidence type="ECO:0008006" key="4">
    <source>
        <dbReference type="Google" id="ProtNLM"/>
    </source>
</evidence>
<name>A0A1G8H8C8_9PSED</name>
<dbReference type="EMBL" id="FNDS01000005">
    <property type="protein sequence ID" value="SDI02791.1"/>
    <property type="molecule type" value="Genomic_DNA"/>
</dbReference>
<evidence type="ECO:0000256" key="1">
    <source>
        <dbReference type="SAM" id="Phobius"/>
    </source>
</evidence>
<reference evidence="3" key="1">
    <citation type="submission" date="2016-10" db="EMBL/GenBank/DDBJ databases">
        <authorList>
            <person name="Varghese N."/>
            <person name="Submissions S."/>
        </authorList>
    </citation>
    <scope>NUCLEOTIDE SEQUENCE [LARGE SCALE GENOMIC DNA]</scope>
    <source>
        <strain evidence="3">CCM 7469</strain>
    </source>
</reference>
<dbReference type="PANTHER" id="PTHR38602">
    <property type="entry name" value="INNER MEMBRANE PROTEIN-RELATED"/>
    <property type="match status" value="1"/>
</dbReference>
<keyword evidence="1" id="KW-0472">Membrane</keyword>
<proteinExistence type="predicted"/>
<dbReference type="PANTHER" id="PTHR38602:SF1">
    <property type="entry name" value="INNER MEMBRANE PROTEIN"/>
    <property type="match status" value="1"/>
</dbReference>
<evidence type="ECO:0000313" key="2">
    <source>
        <dbReference type="EMBL" id="SDI02791.1"/>
    </source>
</evidence>
<protein>
    <recommendedName>
        <fullName evidence="4">DUF2065 domain-containing protein</fullName>
    </recommendedName>
</protein>
<dbReference type="STRING" id="428992.SAMN05216272_10571"/>
<dbReference type="Proteomes" id="UP000199636">
    <property type="component" value="Unassembled WGS sequence"/>
</dbReference>
<evidence type="ECO:0000313" key="3">
    <source>
        <dbReference type="Proteomes" id="UP000199636"/>
    </source>
</evidence>
<keyword evidence="1" id="KW-0812">Transmembrane</keyword>
<accession>A0A1G8H8C8</accession>
<feature type="transmembrane region" description="Helical" evidence="1">
    <location>
        <begin position="6"/>
        <end position="23"/>
    </location>
</feature>
<dbReference type="Pfam" id="PF09838">
    <property type="entry name" value="DUF2065"/>
    <property type="match status" value="1"/>
</dbReference>
<dbReference type="AlphaFoldDB" id="A0A1G8H8C8"/>